<dbReference type="InterPro" id="IPR025474">
    <property type="entry name" value="DUF4325"/>
</dbReference>
<feature type="domain" description="DUF4325" evidence="1">
    <location>
        <begin position="17"/>
        <end position="78"/>
    </location>
</feature>
<evidence type="ECO:0000313" key="3">
    <source>
        <dbReference type="Proteomes" id="UP000547209"/>
    </source>
</evidence>
<reference evidence="2 3" key="1">
    <citation type="submission" date="2020-08" db="EMBL/GenBank/DDBJ databases">
        <title>Cohnella phylogeny.</title>
        <authorList>
            <person name="Dunlap C."/>
        </authorList>
    </citation>
    <scope>NUCLEOTIDE SEQUENCE [LARGE SCALE GENOMIC DNA]</scope>
    <source>
        <strain evidence="2 3">DSM 28246</strain>
    </source>
</reference>
<gene>
    <name evidence="2" type="ORF">H7C19_06315</name>
</gene>
<dbReference type="EMBL" id="JACJVP010000007">
    <property type="protein sequence ID" value="MBB6670299.1"/>
    <property type="molecule type" value="Genomic_DNA"/>
</dbReference>
<protein>
    <submittedName>
        <fullName evidence="2">STAS-like domain-containing protein</fullName>
    </submittedName>
</protein>
<organism evidence="2 3">
    <name type="scientific">Cohnella nanjingensis</name>
    <dbReference type="NCBI Taxonomy" id="1387779"/>
    <lineage>
        <taxon>Bacteria</taxon>
        <taxon>Bacillati</taxon>
        <taxon>Bacillota</taxon>
        <taxon>Bacilli</taxon>
        <taxon>Bacillales</taxon>
        <taxon>Paenibacillaceae</taxon>
        <taxon>Cohnella</taxon>
    </lineage>
</organism>
<dbReference type="AlphaFoldDB" id="A0A7X0VF67"/>
<dbReference type="Proteomes" id="UP000547209">
    <property type="component" value="Unassembled WGS sequence"/>
</dbReference>
<dbReference type="Pfam" id="PF14213">
    <property type="entry name" value="DUF4325"/>
    <property type="match status" value="1"/>
</dbReference>
<dbReference type="RefSeq" id="WP_185141734.1">
    <property type="nucleotide sequence ID" value="NZ_JACJVP010000007.1"/>
</dbReference>
<proteinExistence type="predicted"/>
<comment type="caution">
    <text evidence="2">The sequence shown here is derived from an EMBL/GenBank/DDBJ whole genome shotgun (WGS) entry which is preliminary data.</text>
</comment>
<keyword evidence="3" id="KW-1185">Reference proteome</keyword>
<accession>A0A7X0VF67</accession>
<name>A0A7X0VF67_9BACL</name>
<evidence type="ECO:0000313" key="2">
    <source>
        <dbReference type="EMBL" id="MBB6670299.1"/>
    </source>
</evidence>
<sequence>MVLVVRDFVNSCHTNHDGEVIYNQIAQSIFDGRQIFVSFRGVSSVTSSFLNSAFIPLLNKVSFSQIKANLKIIDSNKAINDSIVRRFKQEVEAVTM</sequence>
<evidence type="ECO:0000259" key="1">
    <source>
        <dbReference type="Pfam" id="PF14213"/>
    </source>
</evidence>